<organism evidence="1 2">
    <name type="scientific">Escherichia coli</name>
    <dbReference type="NCBI Taxonomy" id="562"/>
    <lineage>
        <taxon>Bacteria</taxon>
        <taxon>Pseudomonadati</taxon>
        <taxon>Pseudomonadota</taxon>
        <taxon>Gammaproteobacteria</taxon>
        <taxon>Enterobacterales</taxon>
        <taxon>Enterobacteriaceae</taxon>
        <taxon>Escherichia</taxon>
    </lineage>
</organism>
<dbReference type="AlphaFoldDB" id="A0A7H9R1B1"/>
<dbReference type="Proteomes" id="UP000514715">
    <property type="component" value="Chromosome"/>
</dbReference>
<dbReference type="EMBL" id="CP057975">
    <property type="protein sequence ID" value="QMP43490.1"/>
    <property type="molecule type" value="Genomic_DNA"/>
</dbReference>
<reference evidence="1 2" key="1">
    <citation type="submission" date="2020-06" db="EMBL/GenBank/DDBJ databases">
        <title>REHAB project genomes.</title>
        <authorList>
            <person name="Shaw L.P."/>
        </authorList>
    </citation>
    <scope>NUCLEOTIDE SEQUENCE [LARGE SCALE GENOMIC DNA]</scope>
    <source>
        <strain evidence="1 2">RHB07-C04</strain>
    </source>
</reference>
<proteinExistence type="predicted"/>
<name>A0A7H9R1B1_ECOLX</name>
<protein>
    <submittedName>
        <fullName evidence="1">Uncharacterized protein</fullName>
    </submittedName>
</protein>
<evidence type="ECO:0000313" key="1">
    <source>
        <dbReference type="EMBL" id="QMP43490.1"/>
    </source>
</evidence>
<evidence type="ECO:0000313" key="2">
    <source>
        <dbReference type="Proteomes" id="UP000514715"/>
    </source>
</evidence>
<dbReference type="RefSeq" id="WP_157698605.1">
    <property type="nucleotide sequence ID" value="NZ_AP027419.1"/>
</dbReference>
<sequence length="95" mass="10903">MLNIIHAKFSLLSNVVASGLNDFRPLSEVRGGRERFSYVEYYGADEYLYPGLAEKKLFSCTIFANISIWEAVLLQIKFIKKCIWVLAGRDAGRFY</sequence>
<accession>A0A7H9R1B1</accession>
<gene>
    <name evidence="1" type="ORF">HVW04_00810</name>
</gene>